<keyword evidence="1" id="KW-1133">Transmembrane helix</keyword>
<protein>
    <submittedName>
        <fullName evidence="2">Uncharacterized protein</fullName>
    </submittedName>
</protein>
<keyword evidence="3" id="KW-1185">Reference proteome</keyword>
<evidence type="ECO:0000256" key="1">
    <source>
        <dbReference type="SAM" id="Phobius"/>
    </source>
</evidence>
<evidence type="ECO:0000313" key="3">
    <source>
        <dbReference type="Proteomes" id="UP001562425"/>
    </source>
</evidence>
<sequence length="226" mass="26172">MLWYHQLDLYLFPEDVQSIRYPLLTFQTNSYDLFVSKPVYSFDGSFFVTAFSKSLWVAWIGAFGSGAGTELIRKLHRAVLVLVVSCQGIFFWTAISTFLTAERASTGQPFQNLNDLRISGEFSICVRENTPEYDFFRRSDLAALINRDSAGCPTEWDDRGKLIDQVCAAKRKIAFVEKSTLLHEFQMLEGRDFPCRVKRMFSHVYQNRRYFVARPGFGFGRRFNEV</sequence>
<dbReference type="EMBL" id="JBEHCU010006480">
    <property type="protein sequence ID" value="KAL1397034.1"/>
    <property type="molecule type" value="Genomic_DNA"/>
</dbReference>
<proteinExistence type="predicted"/>
<accession>A0ABD1DEZ2</accession>
<dbReference type="Proteomes" id="UP001562425">
    <property type="component" value="Unassembled WGS sequence"/>
</dbReference>
<evidence type="ECO:0000313" key="2">
    <source>
        <dbReference type="EMBL" id="KAL1397034.1"/>
    </source>
</evidence>
<dbReference type="AlphaFoldDB" id="A0ABD1DEZ2"/>
<organism evidence="2 3">
    <name type="scientific">Culex pipiens pipiens</name>
    <name type="common">Northern house mosquito</name>
    <dbReference type="NCBI Taxonomy" id="38569"/>
    <lineage>
        <taxon>Eukaryota</taxon>
        <taxon>Metazoa</taxon>
        <taxon>Ecdysozoa</taxon>
        <taxon>Arthropoda</taxon>
        <taxon>Hexapoda</taxon>
        <taxon>Insecta</taxon>
        <taxon>Pterygota</taxon>
        <taxon>Neoptera</taxon>
        <taxon>Endopterygota</taxon>
        <taxon>Diptera</taxon>
        <taxon>Nematocera</taxon>
        <taxon>Culicoidea</taxon>
        <taxon>Culicidae</taxon>
        <taxon>Culicinae</taxon>
        <taxon>Culicini</taxon>
        <taxon>Culex</taxon>
        <taxon>Culex</taxon>
    </lineage>
</organism>
<reference evidence="2 3" key="1">
    <citation type="submission" date="2024-05" db="EMBL/GenBank/DDBJ databases">
        <title>Culex pipiens pipiens assembly and annotation.</title>
        <authorList>
            <person name="Alout H."/>
            <person name="Durand T."/>
        </authorList>
    </citation>
    <scope>NUCLEOTIDE SEQUENCE [LARGE SCALE GENOMIC DNA]</scope>
    <source>
        <strain evidence="2">HA-2024</strain>
        <tissue evidence="2">Whole body</tissue>
    </source>
</reference>
<feature type="transmembrane region" description="Helical" evidence="1">
    <location>
        <begin position="46"/>
        <end position="67"/>
    </location>
</feature>
<comment type="caution">
    <text evidence="2">The sequence shown here is derived from an EMBL/GenBank/DDBJ whole genome shotgun (WGS) entry which is preliminary data.</text>
</comment>
<feature type="transmembrane region" description="Helical" evidence="1">
    <location>
        <begin position="79"/>
        <end position="99"/>
    </location>
</feature>
<keyword evidence="1" id="KW-0472">Membrane</keyword>
<gene>
    <name evidence="2" type="ORF">pipiens_010054</name>
</gene>
<keyword evidence="1" id="KW-0812">Transmembrane</keyword>
<name>A0ABD1DEZ2_CULPP</name>